<reference evidence="2" key="1">
    <citation type="submission" date="2023-07" db="EMBL/GenBank/DDBJ databases">
        <title>Two novel species in the genus Flavivirga.</title>
        <authorList>
            <person name="Kwon K."/>
        </authorList>
    </citation>
    <scope>NUCLEOTIDE SEQUENCE</scope>
    <source>
        <strain evidence="2">KCTC 52353</strain>
    </source>
</reference>
<dbReference type="InterPro" id="IPR021314">
    <property type="entry name" value="DUF2911"/>
</dbReference>
<feature type="signal peptide" evidence="1">
    <location>
        <begin position="1"/>
        <end position="24"/>
    </location>
</feature>
<organism evidence="2 3">
    <name type="scientific">Flavivirga aquimarina</name>
    <dbReference type="NCBI Taxonomy" id="2027862"/>
    <lineage>
        <taxon>Bacteria</taxon>
        <taxon>Pseudomonadati</taxon>
        <taxon>Bacteroidota</taxon>
        <taxon>Flavobacteriia</taxon>
        <taxon>Flavobacteriales</taxon>
        <taxon>Flavobacteriaceae</taxon>
        <taxon>Flavivirga</taxon>
    </lineage>
</organism>
<dbReference type="Proteomes" id="UP001176883">
    <property type="component" value="Unassembled WGS sequence"/>
</dbReference>
<evidence type="ECO:0000256" key="1">
    <source>
        <dbReference type="SAM" id="SignalP"/>
    </source>
</evidence>
<dbReference type="EMBL" id="JAUOEK010000163">
    <property type="protein sequence ID" value="MDO5971581.1"/>
    <property type="molecule type" value="Genomic_DNA"/>
</dbReference>
<protein>
    <submittedName>
        <fullName evidence="2">DUF2911 domain-containing protein</fullName>
    </submittedName>
</protein>
<dbReference type="RefSeq" id="WP_303279295.1">
    <property type="nucleotide sequence ID" value="NZ_JAUOEK010000163.1"/>
</dbReference>
<feature type="chain" id="PRO_5045211618" evidence="1">
    <location>
        <begin position="25"/>
        <end position="176"/>
    </location>
</feature>
<keyword evidence="1" id="KW-0732">Signal</keyword>
<gene>
    <name evidence="2" type="ORF">Q4Q35_17390</name>
</gene>
<evidence type="ECO:0000313" key="3">
    <source>
        <dbReference type="Proteomes" id="UP001176883"/>
    </source>
</evidence>
<comment type="caution">
    <text evidence="2">The sequence shown here is derived from an EMBL/GenBank/DDBJ whole genome shotgun (WGS) entry which is preliminary data.</text>
</comment>
<keyword evidence="3" id="KW-1185">Reference proteome</keyword>
<evidence type="ECO:0000313" key="2">
    <source>
        <dbReference type="EMBL" id="MDO5971581.1"/>
    </source>
</evidence>
<name>A0ABT8WEN7_9FLAO</name>
<proteinExistence type="predicted"/>
<dbReference type="Pfam" id="PF11138">
    <property type="entry name" value="DUF2911"/>
    <property type="match status" value="1"/>
</dbReference>
<accession>A0ABT8WEN7</accession>
<sequence length="176" mass="19456">MKKSTFITTIAFAFVILLSTNLNAQEFKGIKDKSPMDAAIYKTSRKSPAIVKVVYSRPQLKGRALSTLAPNGKVWRTGANEATNITLYKDMKIGGKAISAGEYSLFTIPGDKEWTVIINKDINVWGAYSYNETNDVIRVSVPVTTGKSLEAFTIDFSKDGTMYLAWDTVRIAVPMK</sequence>